<evidence type="ECO:0000313" key="4">
    <source>
        <dbReference type="Proteomes" id="UP000777438"/>
    </source>
</evidence>
<feature type="compositionally biased region" description="Low complexity" evidence="2">
    <location>
        <begin position="12"/>
        <end position="32"/>
    </location>
</feature>
<dbReference type="InterPro" id="IPR002838">
    <property type="entry name" value="AIM24"/>
</dbReference>
<dbReference type="Proteomes" id="UP000777438">
    <property type="component" value="Unassembled WGS sequence"/>
</dbReference>
<comment type="subcellular location">
    <subcellularLocation>
        <location evidence="1">Mitochondrion</location>
    </subcellularLocation>
</comment>
<feature type="compositionally biased region" description="Pro residues" evidence="2">
    <location>
        <begin position="75"/>
        <end position="88"/>
    </location>
</feature>
<dbReference type="OrthoDB" id="1705416at2759"/>
<feature type="compositionally biased region" description="Low complexity" evidence="2">
    <location>
        <begin position="192"/>
        <end position="208"/>
    </location>
</feature>
<dbReference type="EMBL" id="JAGPYM010000001">
    <property type="protein sequence ID" value="KAH6899893.1"/>
    <property type="molecule type" value="Genomic_DNA"/>
</dbReference>
<organism evidence="3 4">
    <name type="scientific">Thelonectria olida</name>
    <dbReference type="NCBI Taxonomy" id="1576542"/>
    <lineage>
        <taxon>Eukaryota</taxon>
        <taxon>Fungi</taxon>
        <taxon>Dikarya</taxon>
        <taxon>Ascomycota</taxon>
        <taxon>Pezizomycotina</taxon>
        <taxon>Sordariomycetes</taxon>
        <taxon>Hypocreomycetidae</taxon>
        <taxon>Hypocreales</taxon>
        <taxon>Nectriaceae</taxon>
        <taxon>Thelonectria</taxon>
    </lineage>
</organism>
<dbReference type="GO" id="GO:0005739">
    <property type="term" value="C:mitochondrion"/>
    <property type="evidence" value="ECO:0007669"/>
    <property type="project" value="UniProtKB-SubCell"/>
</dbReference>
<keyword evidence="4" id="KW-1185">Reference proteome</keyword>
<dbReference type="PANTHER" id="PTHR43657">
    <property type="entry name" value="TRYPTOPHAN RNA-BINDING ATTENUATOR PROTEIN-LIKE PROTEIN"/>
    <property type="match status" value="1"/>
</dbReference>
<dbReference type="AlphaFoldDB" id="A0A9P8WI15"/>
<feature type="compositionally biased region" description="Pro residues" evidence="2">
    <location>
        <begin position="1"/>
        <end position="11"/>
    </location>
</feature>
<gene>
    <name evidence="3" type="ORF">B0T10DRAFT_469057</name>
</gene>
<feature type="compositionally biased region" description="Low complexity" evidence="2">
    <location>
        <begin position="89"/>
        <end position="98"/>
    </location>
</feature>
<dbReference type="NCBIfam" id="TIGR00266">
    <property type="entry name" value="TIGR00266 family protein"/>
    <property type="match status" value="1"/>
</dbReference>
<accession>A0A9P8WI15</accession>
<dbReference type="PANTHER" id="PTHR43657:SF1">
    <property type="entry name" value="ALTERED INHERITANCE OF MITOCHONDRIA PROTEIN 24, MITOCHONDRIAL"/>
    <property type="match status" value="1"/>
</dbReference>
<protein>
    <recommendedName>
        <fullName evidence="1">Altered inheritance of mitochondria protein 24, mitochondrial</fullName>
    </recommendedName>
</protein>
<reference evidence="3 4" key="1">
    <citation type="journal article" date="2021" name="Nat. Commun.">
        <title>Genetic determinants of endophytism in the Arabidopsis root mycobiome.</title>
        <authorList>
            <person name="Mesny F."/>
            <person name="Miyauchi S."/>
            <person name="Thiergart T."/>
            <person name="Pickel B."/>
            <person name="Atanasova L."/>
            <person name="Karlsson M."/>
            <person name="Huettel B."/>
            <person name="Barry K.W."/>
            <person name="Haridas S."/>
            <person name="Chen C."/>
            <person name="Bauer D."/>
            <person name="Andreopoulos W."/>
            <person name="Pangilinan J."/>
            <person name="LaButti K."/>
            <person name="Riley R."/>
            <person name="Lipzen A."/>
            <person name="Clum A."/>
            <person name="Drula E."/>
            <person name="Henrissat B."/>
            <person name="Kohler A."/>
            <person name="Grigoriev I.V."/>
            <person name="Martin F.M."/>
            <person name="Hacquard S."/>
        </authorList>
    </citation>
    <scope>NUCLEOTIDE SEQUENCE [LARGE SCALE GENOMIC DNA]</scope>
    <source>
        <strain evidence="3 4">MPI-CAGE-CH-0241</strain>
    </source>
</reference>
<dbReference type="InterPro" id="IPR016031">
    <property type="entry name" value="Trp_RNA-bd_attenuator-like_dom"/>
</dbReference>
<keyword evidence="1" id="KW-0496">Mitochondrion</keyword>
<evidence type="ECO:0000313" key="3">
    <source>
        <dbReference type="EMBL" id="KAH6899893.1"/>
    </source>
</evidence>
<dbReference type="SUPFAM" id="SSF51219">
    <property type="entry name" value="TRAP-like"/>
    <property type="match status" value="1"/>
</dbReference>
<dbReference type="Pfam" id="PF01987">
    <property type="entry name" value="AIM24"/>
    <property type="match status" value="1"/>
</dbReference>
<feature type="compositionally biased region" description="Pro residues" evidence="2">
    <location>
        <begin position="99"/>
        <end position="147"/>
    </location>
</feature>
<comment type="similarity">
    <text evidence="1">Belongs to the AIM24 family.</text>
</comment>
<evidence type="ECO:0000256" key="2">
    <source>
        <dbReference type="SAM" id="MobiDB-lite"/>
    </source>
</evidence>
<comment type="caution">
    <text evidence="3">The sequence shown here is derived from an EMBL/GenBank/DDBJ whole genome shotgun (WGS) entry which is preliminary data.</text>
</comment>
<evidence type="ECO:0000256" key="1">
    <source>
        <dbReference type="RuleBase" id="RU363045"/>
    </source>
</evidence>
<dbReference type="Gene3D" id="3.60.160.10">
    <property type="entry name" value="Mitochondrial biogenesis AIM24"/>
    <property type="match status" value="1"/>
</dbReference>
<sequence length="455" mass="48673">MSGHYYPPPPGAATSPGAPQQQPAPQQLQHQYAPPPTSPPANRTQFYPPPPQSQSSAAGNYPPPPQTQSPAAVSYPPPPQHTPSPQQPPLQHQHQQQYAPPPQQPTPVHYAPPPAASPAQNYPPPPQQQQPTPTPPQTQAQYPPPPGQQSTMAVRPGPTPPQQQQQHFDPPPPAFQDNGSSYPPEKQKDVMQEQQPPQQQQQQQQQQQAPAVTMPGAPAPGQFVGAGVVVDDVGTFNGGSYRISHRDSNTILTIQLAMGCPIAGKPGSMIAMSPTVTLKGHVKFSMKKVISGSDISSSSFVGPGEVLLGPPMLGDITSLRLNGNETWSVGHDAYLASTQGVIKDYKRQALSKAMFSGEGLWVYKISGTGLLWISSFGAIIRKDLVDGEKYIVDNGHLVAWNTKYVMERVASGGFISGIASGEGLVCKFTGPGTVYMQTRNSRAFSAYMAGQQYQG</sequence>
<proteinExistence type="inferred from homology"/>
<dbReference type="InterPro" id="IPR036983">
    <property type="entry name" value="AIM24_sf"/>
</dbReference>
<name>A0A9P8WI15_9HYPO</name>
<feature type="region of interest" description="Disordered" evidence="2">
    <location>
        <begin position="1"/>
        <end position="219"/>
    </location>
</feature>